<comment type="caution">
    <text evidence="1">The sequence shown here is derived from an EMBL/GenBank/DDBJ whole genome shotgun (WGS) entry which is preliminary data.</text>
</comment>
<proteinExistence type="predicted"/>
<accession>A0ABT0JYE9</accession>
<name>A0ABT0JYE9_9ACTN</name>
<organism evidence="1 2">
    <name type="scientific">Frankia umida</name>
    <dbReference type="NCBI Taxonomy" id="573489"/>
    <lineage>
        <taxon>Bacteria</taxon>
        <taxon>Bacillati</taxon>
        <taxon>Actinomycetota</taxon>
        <taxon>Actinomycetes</taxon>
        <taxon>Frankiales</taxon>
        <taxon>Frankiaceae</taxon>
        <taxon>Frankia</taxon>
    </lineage>
</organism>
<protein>
    <submittedName>
        <fullName evidence="1">Uncharacterized protein</fullName>
    </submittedName>
</protein>
<gene>
    <name evidence="1" type="ORF">MXD59_12405</name>
</gene>
<keyword evidence="2" id="KW-1185">Reference proteome</keyword>
<dbReference type="Proteomes" id="UP001201873">
    <property type="component" value="Unassembled WGS sequence"/>
</dbReference>
<dbReference type="RefSeq" id="WP_248824812.1">
    <property type="nucleotide sequence ID" value="NZ_JALKFT010000010.1"/>
</dbReference>
<dbReference type="EMBL" id="JALKFT010000010">
    <property type="protein sequence ID" value="MCK9876568.1"/>
    <property type="molecule type" value="Genomic_DNA"/>
</dbReference>
<sequence>MRTYAVTLHAALAETGIYAGSLVIGGGIKGGDIFEALAGHQVEGLAGSGLDEDRLAAMSLDPHEIADQAWQMASTRERAELVFSVLD</sequence>
<reference evidence="1 2" key="1">
    <citation type="submission" date="2022-04" db="EMBL/GenBank/DDBJ databases">
        <title>Genome diversity in the genus Frankia.</title>
        <authorList>
            <person name="Carlos-Shanley C."/>
            <person name="Hahn D."/>
        </authorList>
    </citation>
    <scope>NUCLEOTIDE SEQUENCE [LARGE SCALE GENOMIC DNA]</scope>
    <source>
        <strain evidence="1 2">Ag45/Mut15</strain>
    </source>
</reference>
<evidence type="ECO:0000313" key="2">
    <source>
        <dbReference type="Proteomes" id="UP001201873"/>
    </source>
</evidence>
<evidence type="ECO:0000313" key="1">
    <source>
        <dbReference type="EMBL" id="MCK9876568.1"/>
    </source>
</evidence>